<name>A0A2H5Y8D9_9CHLR</name>
<gene>
    <name evidence="1" type="ORF">HRbin22_01957</name>
</gene>
<protein>
    <submittedName>
        <fullName evidence="1">Uncharacterized protein</fullName>
    </submittedName>
</protein>
<dbReference type="InterPro" id="IPR025639">
    <property type="entry name" value="DruA"/>
</dbReference>
<accession>A0A2H5Y8D9</accession>
<dbReference type="EMBL" id="BEHY01000059">
    <property type="protein sequence ID" value="GBD09697.1"/>
    <property type="molecule type" value="Genomic_DNA"/>
</dbReference>
<dbReference type="Pfam" id="PF14236">
    <property type="entry name" value="DruA"/>
    <property type="match status" value="1"/>
</dbReference>
<organism evidence="1 2">
    <name type="scientific">Candidatus Thermoflexus japonica</name>
    <dbReference type="NCBI Taxonomy" id="2035417"/>
    <lineage>
        <taxon>Bacteria</taxon>
        <taxon>Bacillati</taxon>
        <taxon>Chloroflexota</taxon>
        <taxon>Thermoflexia</taxon>
        <taxon>Thermoflexales</taxon>
        <taxon>Thermoflexaceae</taxon>
        <taxon>Thermoflexus</taxon>
    </lineage>
</organism>
<dbReference type="AlphaFoldDB" id="A0A2H5Y8D9"/>
<dbReference type="Proteomes" id="UP000236642">
    <property type="component" value="Unassembled WGS sequence"/>
</dbReference>
<evidence type="ECO:0000313" key="2">
    <source>
        <dbReference type="Proteomes" id="UP000236642"/>
    </source>
</evidence>
<comment type="caution">
    <text evidence="1">The sequence shown here is derived from an EMBL/GenBank/DDBJ whole genome shotgun (WGS) entry which is preliminary data.</text>
</comment>
<sequence>MIEGGDRLRARVLEHLRALGFEIDPENPRALTLRGVEEKGLLRQLHEAARRFILLRHQSWIHRAWPRLSLYFARGEQIIPERIRPVLLEVTEPWQEDLFRLARLTWSLPYSKGYGRRLRFLIMDEGNRGPQGRPFLIGILALQSPPLAFPPRDRRFQYPPGRKVELVNQTMDIQTLGALPPYSDLLGGKLIALAAASNEVRRAYQRKYAGRRTEIEKRILPAHLVALTTTSAFGRSSLYNRLRYNGEPIAISLGYTEGYGTFHLETLYPLFREFLESQGISTRGGYGVGPRIKWQICVRALERLGLSRSLLRHTLRREAFLFPLIHNLEDYMEGRAEEPLYRDLPFADLAAHWRERWLLPRANRVNGWHAWEPERLLERLIVHGEDGRNA</sequence>
<evidence type="ECO:0000313" key="1">
    <source>
        <dbReference type="EMBL" id="GBD09697.1"/>
    </source>
</evidence>
<proteinExistence type="predicted"/>
<reference evidence="2" key="1">
    <citation type="submission" date="2017-09" db="EMBL/GenBank/DDBJ databases">
        <title>Metaegenomics of thermophilic ammonia-oxidizing enrichment culture.</title>
        <authorList>
            <person name="Kato S."/>
            <person name="Suzuki K."/>
        </authorList>
    </citation>
    <scope>NUCLEOTIDE SEQUENCE [LARGE SCALE GENOMIC DNA]</scope>
</reference>